<feature type="compositionally biased region" description="Polar residues" evidence="1">
    <location>
        <begin position="695"/>
        <end position="722"/>
    </location>
</feature>
<comment type="caution">
    <text evidence="2">The sequence shown here is derived from an EMBL/GenBank/DDBJ whole genome shotgun (WGS) entry which is preliminary data.</text>
</comment>
<feature type="compositionally biased region" description="Low complexity" evidence="1">
    <location>
        <begin position="429"/>
        <end position="439"/>
    </location>
</feature>
<feature type="compositionally biased region" description="Polar residues" evidence="1">
    <location>
        <begin position="675"/>
        <end position="688"/>
    </location>
</feature>
<feature type="region of interest" description="Disordered" evidence="1">
    <location>
        <begin position="215"/>
        <end position="237"/>
    </location>
</feature>
<dbReference type="RefSeq" id="XP_064708720.1">
    <property type="nucleotide sequence ID" value="XM_064855131.1"/>
</dbReference>
<sequence length="873" mass="96056">MADQYNPDCNCNNCLSTVRLPSVILRNSAIQGLWFTNEFQSAEHLRSQGPHSQFSEDTVVILNEQQRVNQLYQRQIITNPDEYSVYQQNLRSPSDNGGNQLRDGGVTSNEFDPVTPDVQGDADTSVEQRLNPEAPALVFVAPNYGNGLNPEAPQFVPLSNGSRMGLNPEADTFVPSTNDTNRLDPEASMFLPDLATPDTHLMPHLVEDFNEVALEDSDEETGEDSHEETEEDFDAEAEEISDEEARFMAASQLSPDDFATKPLLWPPPGDFHHINYFGHTVYAKSYTTPAANLAILKSRGKYRASKYAENLRLHTLHAQASQWLDPLVFTGNVAALWHLEGTKLQDAAIGACFKLCHPDGDWKTDSWDEDDDYPVMDPVDPDIYTPGHVIINGRFPEPFLDRIDDISELNAEYGRFTSRQEEKRRKIQAAKAASKSSPATNIKISGLNKTGNDSAEAKLEVSDKSLPTCGAKTSNDDPFKANVEAFDKPMPANWADFSDDEADEPSTITDESWRDRLLPPQEDQGQPPLSENSLAVGKEPVDQDQGEVSLEFRVPKMKLPRMPLLAPFLPVICEEEDSEEDERTLFIEPATSNNVLVQNVSEKPSEASVASDLAAGDETPLEDDLPSGILTNIVGPATNSLGLRRKPHQEQPLYNIFNDIQTAESMDSTVNHVDSTTTPDVTGFTNAATDPVEATTRTPSMGLTATSPTSSTSYRPKNSSRAGKQKSVRFASPIVAANPPRVLRALRNPPLVPVASLTANATTIISRSPTSASASLTGIKKPSPVRSSESLAPVPALPTFTPVRPRRSWFPRLSGRTHSRPATEAILQDSSLAPVHRKAEGQVTSRRRRCLLKAGSQLWKKFRGLLSTKQRLE</sequence>
<proteinExistence type="predicted"/>
<feature type="region of interest" description="Disordered" evidence="1">
    <location>
        <begin position="427"/>
        <end position="455"/>
    </location>
</feature>
<feature type="compositionally biased region" description="Polar residues" evidence="1">
    <location>
        <begin position="523"/>
        <end position="533"/>
    </location>
</feature>
<feature type="region of interest" description="Disordered" evidence="1">
    <location>
        <begin position="675"/>
        <end position="727"/>
    </location>
</feature>
<accession>A0AAV9NHI4</accession>
<evidence type="ECO:0000313" key="3">
    <source>
        <dbReference type="Proteomes" id="UP001358417"/>
    </source>
</evidence>
<feature type="region of interest" description="Disordered" evidence="1">
    <location>
        <begin position="88"/>
        <end position="113"/>
    </location>
</feature>
<dbReference type="GeneID" id="89979752"/>
<evidence type="ECO:0008006" key="4">
    <source>
        <dbReference type="Google" id="ProtNLM"/>
    </source>
</evidence>
<feature type="compositionally biased region" description="Polar residues" evidence="1">
    <location>
        <begin position="440"/>
        <end position="453"/>
    </location>
</feature>
<protein>
    <recommendedName>
        <fullName evidence="4">CENP-V/GFA domain-containing protein</fullName>
    </recommendedName>
</protein>
<dbReference type="AlphaFoldDB" id="A0AAV9NHI4"/>
<evidence type="ECO:0000256" key="1">
    <source>
        <dbReference type="SAM" id="MobiDB-lite"/>
    </source>
</evidence>
<gene>
    <name evidence="2" type="ORF">LTR84_011602</name>
</gene>
<keyword evidence="3" id="KW-1185">Reference proteome</keyword>
<feature type="region of interest" description="Disordered" evidence="1">
    <location>
        <begin position="491"/>
        <end position="547"/>
    </location>
</feature>
<name>A0AAV9NHI4_9EURO</name>
<reference evidence="2 3" key="1">
    <citation type="submission" date="2023-08" db="EMBL/GenBank/DDBJ databases">
        <title>Black Yeasts Isolated from many extreme environments.</title>
        <authorList>
            <person name="Coleine C."/>
            <person name="Stajich J.E."/>
            <person name="Selbmann L."/>
        </authorList>
    </citation>
    <scope>NUCLEOTIDE SEQUENCE [LARGE SCALE GENOMIC DNA]</scope>
    <source>
        <strain evidence="2 3">CCFEE 5792</strain>
    </source>
</reference>
<evidence type="ECO:0000313" key="2">
    <source>
        <dbReference type="EMBL" id="KAK5057602.1"/>
    </source>
</evidence>
<dbReference type="EMBL" id="JAVRRD010000006">
    <property type="protein sequence ID" value="KAK5057602.1"/>
    <property type="molecule type" value="Genomic_DNA"/>
</dbReference>
<feature type="compositionally biased region" description="Polar residues" evidence="1">
    <location>
        <begin position="88"/>
        <end position="99"/>
    </location>
</feature>
<organism evidence="2 3">
    <name type="scientific">Exophiala bonariae</name>
    <dbReference type="NCBI Taxonomy" id="1690606"/>
    <lineage>
        <taxon>Eukaryota</taxon>
        <taxon>Fungi</taxon>
        <taxon>Dikarya</taxon>
        <taxon>Ascomycota</taxon>
        <taxon>Pezizomycotina</taxon>
        <taxon>Eurotiomycetes</taxon>
        <taxon>Chaetothyriomycetidae</taxon>
        <taxon>Chaetothyriales</taxon>
        <taxon>Herpotrichiellaceae</taxon>
        <taxon>Exophiala</taxon>
    </lineage>
</organism>
<dbReference type="Proteomes" id="UP001358417">
    <property type="component" value="Unassembled WGS sequence"/>
</dbReference>